<evidence type="ECO:0000313" key="1">
    <source>
        <dbReference type="EMBL" id="NHZ40892.1"/>
    </source>
</evidence>
<accession>A0ABX0M9J4</accession>
<name>A0ABX0M9J4_9BURK</name>
<reference evidence="1 2" key="1">
    <citation type="submission" date="2019-09" db="EMBL/GenBank/DDBJ databases">
        <title>Taxonomy of Antarctic Massilia spp.: description of Massilia rubra sp. nov., Massilia aquatica sp. nov., Massilia mucilaginosa sp. nov., Massilia frigida sp. nov. isolated from streams, lakes and regoliths.</title>
        <authorList>
            <person name="Holochova P."/>
            <person name="Sedlacek I."/>
            <person name="Kralova S."/>
            <person name="Maslanova I."/>
            <person name="Busse H.-J."/>
            <person name="Stankova E."/>
            <person name="Vrbovska V."/>
            <person name="Kovarovic V."/>
            <person name="Bartak M."/>
            <person name="Svec P."/>
            <person name="Pantucek R."/>
        </authorList>
    </citation>
    <scope>NUCLEOTIDE SEQUENCE [LARGE SCALE GENOMIC DNA]</scope>
    <source>
        <strain evidence="1 2">CCM 8693</strain>
    </source>
</reference>
<comment type="caution">
    <text evidence="1">The sequence shown here is derived from an EMBL/GenBank/DDBJ whole genome shotgun (WGS) entry which is preliminary data.</text>
</comment>
<dbReference type="EMBL" id="VVIW01000005">
    <property type="protein sequence ID" value="NHZ40892.1"/>
    <property type="molecule type" value="Genomic_DNA"/>
</dbReference>
<gene>
    <name evidence="1" type="ORF">F1609_12095</name>
</gene>
<keyword evidence="2" id="KW-1185">Reference proteome</keyword>
<dbReference type="Proteomes" id="UP000819052">
    <property type="component" value="Unassembled WGS sequence"/>
</dbReference>
<proteinExistence type="predicted"/>
<dbReference type="RefSeq" id="WP_167076685.1">
    <property type="nucleotide sequence ID" value="NZ_VVIW01000005.1"/>
</dbReference>
<organism evidence="1 2">
    <name type="scientific">Massilia aquatica</name>
    <dbReference type="NCBI Taxonomy" id="2609000"/>
    <lineage>
        <taxon>Bacteria</taxon>
        <taxon>Pseudomonadati</taxon>
        <taxon>Pseudomonadota</taxon>
        <taxon>Betaproteobacteria</taxon>
        <taxon>Burkholderiales</taxon>
        <taxon>Oxalobacteraceae</taxon>
        <taxon>Telluria group</taxon>
        <taxon>Massilia</taxon>
    </lineage>
</organism>
<protein>
    <submittedName>
        <fullName evidence="1">Uncharacterized protein</fullName>
    </submittedName>
</protein>
<evidence type="ECO:0000313" key="2">
    <source>
        <dbReference type="Proteomes" id="UP000819052"/>
    </source>
</evidence>
<sequence length="322" mass="36139">MIITSEQHEKYFDGYIVVDCAVRSKEIIYFSLCEDISQMDDEEDLDEIWPNRRIVYYVGTAPKELQWGNVNFDSSDDYHLCIARLPQEKLIAIEDEGQVYSLGSGSQGMEKRLGDWIEGGILRGAVIRCRTIDGYPYLAGGGRTVAMRKDRNNFVPLMQGLPYDDDEDFEVAGFEDIDGFSSNDIYCVGGEGDVWHFDGTAWSQVQFPSNIDLNSVCCAGDGEVYISGYQGTTFKGRGNKWKQIYKGEMTIPFKDLVWHGDRVWCTNDYGLWQILDGKLSVAQVDSEITVGSGHLSSYAGILLLAGHSGAAYNENGIWHKIF</sequence>